<reference evidence="1" key="1">
    <citation type="submission" date="2019-10" db="EMBL/GenBank/DDBJ databases">
        <title>Draft genome sequece of Microseira wollei NIES-4236.</title>
        <authorList>
            <person name="Yamaguchi H."/>
            <person name="Suzuki S."/>
            <person name="Kawachi M."/>
        </authorList>
    </citation>
    <scope>NUCLEOTIDE SEQUENCE</scope>
    <source>
        <strain evidence="1">NIES-4236</strain>
    </source>
</reference>
<organism evidence="1 2">
    <name type="scientific">Microseira wollei NIES-4236</name>
    <dbReference type="NCBI Taxonomy" id="2530354"/>
    <lineage>
        <taxon>Bacteria</taxon>
        <taxon>Bacillati</taxon>
        <taxon>Cyanobacteriota</taxon>
        <taxon>Cyanophyceae</taxon>
        <taxon>Oscillatoriophycideae</taxon>
        <taxon>Aerosakkonematales</taxon>
        <taxon>Aerosakkonemataceae</taxon>
        <taxon>Microseira</taxon>
    </lineage>
</organism>
<name>A0AAV3XIC2_9CYAN</name>
<evidence type="ECO:0000313" key="2">
    <source>
        <dbReference type="Proteomes" id="UP001050975"/>
    </source>
</evidence>
<gene>
    <name evidence="1" type="ORF">MiSe_71850</name>
</gene>
<dbReference type="RefSeq" id="WP_226589768.1">
    <property type="nucleotide sequence ID" value="NZ_BLAY01000160.1"/>
</dbReference>
<keyword evidence="2" id="KW-1185">Reference proteome</keyword>
<protein>
    <submittedName>
        <fullName evidence="1">Uncharacterized protein</fullName>
    </submittedName>
</protein>
<evidence type="ECO:0000313" key="1">
    <source>
        <dbReference type="EMBL" id="GET42368.1"/>
    </source>
</evidence>
<dbReference type="AlphaFoldDB" id="A0AAV3XIC2"/>
<comment type="caution">
    <text evidence="1">The sequence shown here is derived from an EMBL/GenBank/DDBJ whole genome shotgun (WGS) entry which is preliminary data.</text>
</comment>
<dbReference type="Proteomes" id="UP001050975">
    <property type="component" value="Unassembled WGS sequence"/>
</dbReference>
<accession>A0AAV3XIC2</accession>
<dbReference type="EMBL" id="BLAY01000160">
    <property type="protein sequence ID" value="GET42368.1"/>
    <property type="molecule type" value="Genomic_DNA"/>
</dbReference>
<sequence length="162" mass="18573">MTQIIPEIETISEIAELREEIISKRESGEVMLEIKKIIPRGNFDDENIMALVDSFVLQLGFSGIGDRWKQINRESAQKILNFLLAKNLAYSEESIAITDAETIADRFMSLFKDNCQFFTNAIFNHNYSRLAEWDSITESTFDTGVVIVSNERIGILWVQDED</sequence>
<proteinExistence type="predicted"/>